<evidence type="ECO:0000313" key="2">
    <source>
        <dbReference type="EMBL" id="CAA9530777.1"/>
    </source>
</evidence>
<sequence>MWLDGADRLKRAPLAGMVAAVVAAAPACAAGPEDDFEAWSVTTASGPIKGPLLASFELSIRADDRGTRGATTLIRPAVGYRVSDSVDLWLGYARVDTRPEGRPTMHENRYHQQLSWDVGAVGGAKIASRTRLEQRTVEGARDTGWRLRQQIRATLALREDGPSAVFSSEPFIALNTTDFGASKGLDQWRNFVGVNVPATKHLSLEIGYMNRYVRRQGSRDRMDHIVPLTLGLRF</sequence>
<protein>
    <recommendedName>
        <fullName evidence="3">DUF2490 domain-containing protein</fullName>
    </recommendedName>
</protein>
<dbReference type="EMBL" id="CADCVX010000515">
    <property type="protein sequence ID" value="CAA9530777.1"/>
    <property type="molecule type" value="Genomic_DNA"/>
</dbReference>
<evidence type="ECO:0008006" key="3">
    <source>
        <dbReference type="Google" id="ProtNLM"/>
    </source>
</evidence>
<organism evidence="2">
    <name type="scientific">uncultured Sphingomonadaceae bacterium</name>
    <dbReference type="NCBI Taxonomy" id="169976"/>
    <lineage>
        <taxon>Bacteria</taxon>
        <taxon>Pseudomonadati</taxon>
        <taxon>Pseudomonadota</taxon>
        <taxon>Alphaproteobacteria</taxon>
        <taxon>Sphingomonadales</taxon>
        <taxon>Sphingomonadaceae</taxon>
        <taxon>environmental samples</taxon>
    </lineage>
</organism>
<feature type="signal peptide" evidence="1">
    <location>
        <begin position="1"/>
        <end position="29"/>
    </location>
</feature>
<accession>A0A6J4TT08</accession>
<gene>
    <name evidence="2" type="ORF">AVDCRST_MAG91-2933</name>
</gene>
<name>A0A6J4TT08_9SPHN</name>
<feature type="chain" id="PRO_5026749786" description="DUF2490 domain-containing protein" evidence="1">
    <location>
        <begin position="30"/>
        <end position="234"/>
    </location>
</feature>
<reference evidence="2" key="1">
    <citation type="submission" date="2020-02" db="EMBL/GenBank/DDBJ databases">
        <authorList>
            <person name="Meier V. D."/>
        </authorList>
    </citation>
    <scope>NUCLEOTIDE SEQUENCE</scope>
    <source>
        <strain evidence="2">AVDCRST_MAG91</strain>
    </source>
</reference>
<keyword evidence="1" id="KW-0732">Signal</keyword>
<proteinExistence type="predicted"/>
<dbReference type="AlphaFoldDB" id="A0A6J4TT08"/>
<dbReference type="InterPro" id="IPR019619">
    <property type="entry name" value="DUF2490"/>
</dbReference>
<dbReference type="Pfam" id="PF10677">
    <property type="entry name" value="DUF2490"/>
    <property type="match status" value="1"/>
</dbReference>
<evidence type="ECO:0000256" key="1">
    <source>
        <dbReference type="SAM" id="SignalP"/>
    </source>
</evidence>